<evidence type="ECO:0000256" key="1">
    <source>
        <dbReference type="SAM" id="MobiDB-lite"/>
    </source>
</evidence>
<evidence type="ECO:0000313" key="3">
    <source>
        <dbReference type="Proteomes" id="UP000887159"/>
    </source>
</evidence>
<feature type="region of interest" description="Disordered" evidence="1">
    <location>
        <begin position="150"/>
        <end position="174"/>
    </location>
</feature>
<protein>
    <submittedName>
        <fullName evidence="2">Uncharacterized protein</fullName>
    </submittedName>
</protein>
<dbReference type="Proteomes" id="UP000887159">
    <property type="component" value="Unassembled WGS sequence"/>
</dbReference>
<keyword evidence="3" id="KW-1185">Reference proteome</keyword>
<accession>A0A8X6SEP8</accession>
<comment type="caution">
    <text evidence="2">The sequence shown here is derived from an EMBL/GenBank/DDBJ whole genome shotgun (WGS) entry which is preliminary data.</text>
</comment>
<sequence>MNYQVQLQHSLMYHPLTVGEDSLPDSKLVFTENGRCVSDFRSTLNKLSDDSHFRNEQQLLYFGSSATTIKVLSSRFGLRTALFVNQHHVCERHSNTIFITATGSTASDDEVLREKMVKKIPSEDRSPFYLTGASVDMPVDGLDVDTFQQKPPGVKLHQVSRDSSEDGQSSGRRCDCGGRQWGNTLICGGRSSGDEHSGNQHEQCPDILKRDSCHCHSAALAGKRVSEAEVEISSTLGAVMYGKSDRAELASETQDFMCREMPGPPQITLTTFQSKSELPIRHTIIGPKLETVINGHDEDS</sequence>
<reference evidence="2" key="1">
    <citation type="submission" date="2020-08" db="EMBL/GenBank/DDBJ databases">
        <title>Multicomponent nature underlies the extraordinary mechanical properties of spider dragline silk.</title>
        <authorList>
            <person name="Kono N."/>
            <person name="Nakamura H."/>
            <person name="Mori M."/>
            <person name="Yoshida Y."/>
            <person name="Ohtoshi R."/>
            <person name="Malay A.D."/>
            <person name="Moran D.A.P."/>
            <person name="Tomita M."/>
            <person name="Numata K."/>
            <person name="Arakawa K."/>
        </authorList>
    </citation>
    <scope>NUCLEOTIDE SEQUENCE</scope>
</reference>
<dbReference type="EMBL" id="BMAU01021266">
    <property type="protein sequence ID" value="GFY07086.1"/>
    <property type="molecule type" value="Genomic_DNA"/>
</dbReference>
<evidence type="ECO:0000313" key="2">
    <source>
        <dbReference type="EMBL" id="GFY07086.1"/>
    </source>
</evidence>
<proteinExistence type="predicted"/>
<organism evidence="2 3">
    <name type="scientific">Trichonephila clavipes</name>
    <name type="common">Golden silk orbweaver</name>
    <name type="synonym">Nephila clavipes</name>
    <dbReference type="NCBI Taxonomy" id="2585209"/>
    <lineage>
        <taxon>Eukaryota</taxon>
        <taxon>Metazoa</taxon>
        <taxon>Ecdysozoa</taxon>
        <taxon>Arthropoda</taxon>
        <taxon>Chelicerata</taxon>
        <taxon>Arachnida</taxon>
        <taxon>Araneae</taxon>
        <taxon>Araneomorphae</taxon>
        <taxon>Entelegynae</taxon>
        <taxon>Araneoidea</taxon>
        <taxon>Nephilidae</taxon>
        <taxon>Trichonephila</taxon>
    </lineage>
</organism>
<name>A0A8X6SEP8_TRICX</name>
<gene>
    <name evidence="2" type="primary">AVEN_243604_1</name>
    <name evidence="2" type="ORF">TNCV_4203571</name>
</gene>
<dbReference type="AlphaFoldDB" id="A0A8X6SEP8"/>